<dbReference type="GO" id="GO:0046872">
    <property type="term" value="F:metal ion binding"/>
    <property type="evidence" value="ECO:0007669"/>
    <property type="project" value="UniProtKB-KW"/>
</dbReference>
<dbReference type="GO" id="GO:0016491">
    <property type="term" value="F:oxidoreductase activity"/>
    <property type="evidence" value="ECO:0007669"/>
    <property type="project" value="InterPro"/>
</dbReference>
<keyword evidence="4 15" id="KW-0813">Transport</keyword>
<dbReference type="STRING" id="888064.HMPREF9088_1273"/>
<dbReference type="GO" id="GO:0009055">
    <property type="term" value="F:electron transfer activity"/>
    <property type="evidence" value="ECO:0007669"/>
    <property type="project" value="UniProtKB-UniRule"/>
</dbReference>
<protein>
    <recommendedName>
        <fullName evidence="13 15">Dihydroorotate dehydrogenase B (NAD(+)), electron transfer subunit</fullName>
    </recommendedName>
    <alternativeName>
        <fullName evidence="14 15">Dihydroorotate oxidase B, electron transfer subunit</fullName>
    </alternativeName>
</protein>
<evidence type="ECO:0000256" key="14">
    <source>
        <dbReference type="ARBA" id="ARBA00082223"/>
    </source>
</evidence>
<dbReference type="InterPro" id="IPR008333">
    <property type="entry name" value="Cbr1-like_FAD-bd_dom"/>
</dbReference>
<keyword evidence="11 15" id="KW-0408">Iron</keyword>
<feature type="binding site" evidence="15 16">
    <location>
        <begin position="68"/>
        <end position="70"/>
    </location>
    <ligand>
        <name>FAD</name>
        <dbReference type="ChEBI" id="CHEBI:57692"/>
    </ligand>
</feature>
<dbReference type="InterPro" id="IPR023455">
    <property type="entry name" value="Dihydroorotate_DHASE_ETsu"/>
</dbReference>
<dbReference type="HAMAP" id="MF_01211">
    <property type="entry name" value="DHODB_Fe_S_bind"/>
    <property type="match status" value="1"/>
</dbReference>
<dbReference type="PROSITE" id="PS51384">
    <property type="entry name" value="FAD_FR"/>
    <property type="match status" value="1"/>
</dbReference>
<keyword evidence="12 15" id="KW-0411">Iron-sulfur</keyword>
<feature type="binding site" evidence="15 17">
    <location>
        <position position="227"/>
    </location>
    <ligand>
        <name>[2Fe-2S] cluster</name>
        <dbReference type="ChEBI" id="CHEBI:190135"/>
    </ligand>
</feature>
<dbReference type="Pfam" id="PF10418">
    <property type="entry name" value="DHODB_Fe-S_bind"/>
    <property type="match status" value="1"/>
</dbReference>
<dbReference type="Pfam" id="PF00970">
    <property type="entry name" value="FAD_binding_6"/>
    <property type="match status" value="1"/>
</dbReference>
<evidence type="ECO:0000256" key="17">
    <source>
        <dbReference type="PIRSR" id="PIRSR006816-2"/>
    </source>
</evidence>
<gene>
    <name evidence="15 19" type="primary">pyrK</name>
    <name evidence="19" type="ORF">HMPREF9088_1273</name>
</gene>
<keyword evidence="6 15" id="KW-0001">2Fe-2S</keyword>
<accession>E6LFY3</accession>
<feature type="binding site" evidence="15 17">
    <location>
        <position position="242"/>
    </location>
    <ligand>
        <name>[2Fe-2S] cluster</name>
        <dbReference type="ChEBI" id="CHEBI:190135"/>
    </ligand>
</feature>
<evidence type="ECO:0000256" key="8">
    <source>
        <dbReference type="ARBA" id="ARBA00022827"/>
    </source>
</evidence>
<dbReference type="InterPro" id="IPR017938">
    <property type="entry name" value="Riboflavin_synthase-like_b-brl"/>
</dbReference>
<dbReference type="PANTHER" id="PTHR43513:SF3">
    <property type="entry name" value="DIHYDROOROTATE DEHYDROGENASE B (NAD(+)), ELECTRON TRANSFER SUBUNIT-RELATED"/>
    <property type="match status" value="1"/>
</dbReference>
<dbReference type="UniPathway" id="UPA00070">
    <property type="reaction ID" value="UER00945"/>
</dbReference>
<dbReference type="PATRIC" id="fig|888064.11.peg.562"/>
<evidence type="ECO:0000256" key="16">
    <source>
        <dbReference type="PIRSR" id="PIRSR006816-1"/>
    </source>
</evidence>
<evidence type="ECO:0000256" key="4">
    <source>
        <dbReference type="ARBA" id="ARBA00022448"/>
    </source>
</evidence>
<keyword evidence="20" id="KW-1185">Reference proteome</keyword>
<organism evidence="19 20">
    <name type="scientific">Enterococcus italicus (strain DSM 15952 / CCUG 50447 / LMG 22039 / TP 1.5)</name>
    <dbReference type="NCBI Taxonomy" id="888064"/>
    <lineage>
        <taxon>Bacteria</taxon>
        <taxon>Bacillati</taxon>
        <taxon>Bacillota</taxon>
        <taxon>Bacilli</taxon>
        <taxon>Lactobacillales</taxon>
        <taxon>Enterococcaceae</taxon>
        <taxon>Enterococcus</taxon>
    </lineage>
</organism>
<feature type="binding site" evidence="15 17">
    <location>
        <position position="224"/>
    </location>
    <ligand>
        <name>[2Fe-2S] cluster</name>
        <dbReference type="ChEBI" id="CHEBI:190135"/>
    </ligand>
</feature>
<evidence type="ECO:0000313" key="20">
    <source>
        <dbReference type="Proteomes" id="UP000010296"/>
    </source>
</evidence>
<reference evidence="19 20" key="1">
    <citation type="submission" date="2010-12" db="EMBL/GenBank/DDBJ databases">
        <authorList>
            <person name="Muzny D."/>
            <person name="Qin X."/>
            <person name="Deng J."/>
            <person name="Jiang H."/>
            <person name="Liu Y."/>
            <person name="Qu J."/>
            <person name="Song X.-Z."/>
            <person name="Zhang L."/>
            <person name="Thornton R."/>
            <person name="Coyle M."/>
            <person name="Francisco L."/>
            <person name="Jackson L."/>
            <person name="Javaid M."/>
            <person name="Korchina V."/>
            <person name="Kovar C."/>
            <person name="Mata R."/>
            <person name="Mathew T."/>
            <person name="Ngo R."/>
            <person name="Nguyen L."/>
            <person name="Nguyen N."/>
            <person name="Okwuonu G."/>
            <person name="Ongeri F."/>
            <person name="Pham C."/>
            <person name="Simmons D."/>
            <person name="Wilczek-Boney K."/>
            <person name="Hale W."/>
            <person name="Jakkamsetti A."/>
            <person name="Pham P."/>
            <person name="Ruth R."/>
            <person name="San Lucas F."/>
            <person name="Warren J."/>
            <person name="Zhang J."/>
            <person name="Zhao Z."/>
            <person name="Zhou C."/>
            <person name="Zhu D."/>
            <person name="Lee S."/>
            <person name="Bess C."/>
            <person name="Blankenburg K."/>
            <person name="Forbes L."/>
            <person name="Fu Q."/>
            <person name="Gubbala S."/>
            <person name="Hirani K."/>
            <person name="Jayaseelan J.C."/>
            <person name="Lara F."/>
            <person name="Munidasa M."/>
            <person name="Palculict T."/>
            <person name="Patil S."/>
            <person name="Pu L.-L."/>
            <person name="Saada N."/>
            <person name="Tang L."/>
            <person name="Weissenberger G."/>
            <person name="Zhu Y."/>
            <person name="Hemphill L."/>
            <person name="Shang Y."/>
            <person name="Youmans B."/>
            <person name="Ayvaz T."/>
            <person name="Ross M."/>
            <person name="Santibanez J."/>
            <person name="Aqrawi P."/>
            <person name="Gross S."/>
            <person name="Joshi V."/>
            <person name="Fowler G."/>
            <person name="Nazareth L."/>
            <person name="Reid J."/>
            <person name="Worley K."/>
            <person name="Petrosino J."/>
            <person name="Highlander S."/>
            <person name="Gibbs R."/>
        </authorList>
    </citation>
    <scope>NUCLEOTIDE SEQUENCE [LARGE SCALE GENOMIC DNA]</scope>
    <source>
        <strain evidence="20">DSM 15952 / CCUG 50447 / LMG 22039 / TP 1.5</strain>
    </source>
</reference>
<dbReference type="PANTHER" id="PTHR43513">
    <property type="entry name" value="DIHYDROOROTATE DEHYDROGENASE B (NAD(+)), ELECTRON TRANSFER SUBUNIT"/>
    <property type="match status" value="1"/>
</dbReference>
<evidence type="ECO:0000256" key="9">
    <source>
        <dbReference type="ARBA" id="ARBA00022975"/>
    </source>
</evidence>
<feature type="binding site" evidence="15 16">
    <location>
        <begin position="75"/>
        <end position="76"/>
    </location>
    <ligand>
        <name>FAD</name>
        <dbReference type="ChEBI" id="CHEBI:57692"/>
    </ligand>
</feature>
<dbReference type="SUPFAM" id="SSF52343">
    <property type="entry name" value="Ferredoxin reductase-like, C-terminal NADP-linked domain"/>
    <property type="match status" value="1"/>
</dbReference>
<evidence type="ECO:0000256" key="7">
    <source>
        <dbReference type="ARBA" id="ARBA00022723"/>
    </source>
</evidence>
<feature type="binding site" evidence="15 16">
    <location>
        <begin position="51"/>
        <end position="54"/>
    </location>
    <ligand>
        <name>FAD</name>
        <dbReference type="ChEBI" id="CHEBI:57692"/>
    </ligand>
</feature>
<dbReference type="InterPro" id="IPR012165">
    <property type="entry name" value="Cyt_c3_hydrogenase_gsu"/>
</dbReference>
<dbReference type="AlphaFoldDB" id="E6LFY3"/>
<keyword evidence="5 15" id="KW-0285">Flavoprotein</keyword>
<dbReference type="GO" id="GO:0050660">
    <property type="term" value="F:flavin adenine dinucleotide binding"/>
    <property type="evidence" value="ECO:0007669"/>
    <property type="project" value="InterPro"/>
</dbReference>
<comment type="cofactor">
    <cofactor evidence="15 16">
        <name>FAD</name>
        <dbReference type="ChEBI" id="CHEBI:57692"/>
    </cofactor>
    <text evidence="15 16">Binds 1 FAD per subunit.</text>
</comment>
<dbReference type="GO" id="GO:0044205">
    <property type="term" value="P:'de novo' UMP biosynthetic process"/>
    <property type="evidence" value="ECO:0007669"/>
    <property type="project" value="UniProtKB-UniRule"/>
</dbReference>
<evidence type="ECO:0000259" key="18">
    <source>
        <dbReference type="PROSITE" id="PS51384"/>
    </source>
</evidence>
<sequence>MKQEAMHLVEQVQLAPQIYELTLAGELVKEMNVPGQFLHIKVPREDLILRRPISIHEIAKEKNECKLIYRTEGEGTKVFSELKKGATLDCLGPLGNGFQIEQVQKGQKILVIGGGIGIPPLYELSKQLVKKGAIVTHLFGFASKDKRYHLAKFAELGVVHVATDDGSYGARGTVATVFPNVDVPDAIYSCGNKGLLQSVASYYENVPDVQLSLEARMACGIGACYACVCSKKESPNETLKVCQDGPVFQAREVLV</sequence>
<dbReference type="GO" id="GO:0051537">
    <property type="term" value="F:2 iron, 2 sulfur cluster binding"/>
    <property type="evidence" value="ECO:0007669"/>
    <property type="project" value="UniProtKB-KW"/>
</dbReference>
<comment type="function">
    <text evidence="15">Responsible for channeling the electrons from the oxidation of dihydroorotate from the FMN redox center in the PyrD type B subunit to the ultimate electron acceptor NAD(+).</text>
</comment>
<name>E6LFY3_ENTI1</name>
<feature type="domain" description="FAD-binding FR-type" evidence="18">
    <location>
        <begin position="1"/>
        <end position="100"/>
    </location>
</feature>
<keyword evidence="7 15" id="KW-0479">Metal-binding</keyword>
<dbReference type="FunFam" id="2.10.240.10:FF:000001">
    <property type="entry name" value="Dihydroorotate dehydrogenase B (NAD(+)), electron transfer subunit"/>
    <property type="match status" value="1"/>
</dbReference>
<proteinExistence type="inferred from homology"/>
<keyword evidence="10 15" id="KW-0249">Electron transport</keyword>
<dbReference type="InterPro" id="IPR039261">
    <property type="entry name" value="FNR_nucleotide-bd"/>
</dbReference>
<evidence type="ECO:0000256" key="12">
    <source>
        <dbReference type="ARBA" id="ARBA00023014"/>
    </source>
</evidence>
<evidence type="ECO:0000313" key="19">
    <source>
        <dbReference type="EMBL" id="EFU73885.1"/>
    </source>
</evidence>
<dbReference type="SUPFAM" id="SSF63380">
    <property type="entry name" value="Riboflavin synthase domain-like"/>
    <property type="match status" value="1"/>
</dbReference>
<dbReference type="NCBIfam" id="NF000797">
    <property type="entry name" value="PRK00054.1-2"/>
    <property type="match status" value="1"/>
</dbReference>
<dbReference type="EMBL" id="AEPV01000044">
    <property type="protein sequence ID" value="EFU73885.1"/>
    <property type="molecule type" value="Genomic_DNA"/>
</dbReference>
<keyword evidence="9 15" id="KW-0665">Pyrimidine biosynthesis</keyword>
<evidence type="ECO:0000256" key="10">
    <source>
        <dbReference type="ARBA" id="ARBA00022982"/>
    </source>
</evidence>
<dbReference type="InterPro" id="IPR037117">
    <property type="entry name" value="Dihydroorotate_DH_ele_sf"/>
</dbReference>
<comment type="similarity">
    <text evidence="2 15">Belongs to the PyrK family.</text>
</comment>
<dbReference type="RefSeq" id="WP_007208291.1">
    <property type="nucleotide sequence ID" value="NZ_GL622241.1"/>
</dbReference>
<dbReference type="InterPro" id="IPR017927">
    <property type="entry name" value="FAD-bd_FR_type"/>
</dbReference>
<dbReference type="OrthoDB" id="9778346at2"/>
<dbReference type="PIRSF" id="PIRSF006816">
    <property type="entry name" value="Cyc3_hyd_g"/>
    <property type="match status" value="1"/>
</dbReference>
<dbReference type="Gene3D" id="2.10.240.10">
    <property type="entry name" value="Dihydroorotate dehydrogenase, electron transfer subunit"/>
    <property type="match status" value="1"/>
</dbReference>
<dbReference type="Gene3D" id="3.40.50.80">
    <property type="entry name" value="Nucleotide-binding domain of ferredoxin-NADP reductase (FNR) module"/>
    <property type="match status" value="1"/>
</dbReference>
<dbReference type="Proteomes" id="UP000010296">
    <property type="component" value="Unassembled WGS sequence"/>
</dbReference>
<dbReference type="CDD" id="cd06218">
    <property type="entry name" value="DHOD_e_trans"/>
    <property type="match status" value="1"/>
</dbReference>
<dbReference type="HOGENOM" id="CLU_003827_1_2_9"/>
<comment type="cofactor">
    <cofactor evidence="17">
        <name>[2Fe-2S] cluster</name>
        <dbReference type="ChEBI" id="CHEBI:190135"/>
    </cofactor>
    <text evidence="17">Binds 1 [2Fe-2S] cluster per subunit.</text>
</comment>
<comment type="subunit">
    <text evidence="3 15">Heterotetramer of 2 PyrK and 2 PyrD type B subunits.</text>
</comment>
<dbReference type="InterPro" id="IPR019480">
    <property type="entry name" value="Dihydroorotate_DH_Fe-S-bd"/>
</dbReference>
<evidence type="ECO:0000256" key="11">
    <source>
        <dbReference type="ARBA" id="ARBA00023004"/>
    </source>
</evidence>
<feature type="binding site" evidence="15 17">
    <location>
        <position position="219"/>
    </location>
    <ligand>
        <name>[2Fe-2S] cluster</name>
        <dbReference type="ChEBI" id="CHEBI:190135"/>
    </ligand>
</feature>
<dbReference type="eggNOG" id="COG0543">
    <property type="taxonomic scope" value="Bacteria"/>
</dbReference>
<evidence type="ECO:0000256" key="6">
    <source>
        <dbReference type="ARBA" id="ARBA00022714"/>
    </source>
</evidence>
<comment type="pathway">
    <text evidence="1 15">Pyrimidine metabolism; UMP biosynthesis via de novo pathway; orotate from (S)-dihydroorotate (NAD(+) route): step 1/1.</text>
</comment>
<evidence type="ECO:0000256" key="13">
    <source>
        <dbReference type="ARBA" id="ARBA00069792"/>
    </source>
</evidence>
<evidence type="ECO:0000256" key="2">
    <source>
        <dbReference type="ARBA" id="ARBA00006422"/>
    </source>
</evidence>
<dbReference type="Gene3D" id="2.40.30.10">
    <property type="entry name" value="Translation factors"/>
    <property type="match status" value="1"/>
</dbReference>
<comment type="caution">
    <text evidence="19">The sequence shown here is derived from an EMBL/GenBank/DDBJ whole genome shotgun (WGS) entry which is preliminary data.</text>
</comment>
<evidence type="ECO:0000256" key="5">
    <source>
        <dbReference type="ARBA" id="ARBA00022630"/>
    </source>
</evidence>
<dbReference type="InterPro" id="IPR050353">
    <property type="entry name" value="PyrK_electron_transfer"/>
</dbReference>
<comment type="cofactor">
    <cofactor evidence="15">
        <name>[2Fe-2S] cluster</name>
        <dbReference type="ChEBI" id="CHEBI:190135"/>
    </cofactor>
    <text evidence="15">Binds 1 [2Fe-2S] cluster per subunit.</text>
</comment>
<evidence type="ECO:0000256" key="1">
    <source>
        <dbReference type="ARBA" id="ARBA00004715"/>
    </source>
</evidence>
<keyword evidence="8 15" id="KW-0274">FAD</keyword>
<evidence type="ECO:0000256" key="3">
    <source>
        <dbReference type="ARBA" id="ARBA00011669"/>
    </source>
</evidence>
<evidence type="ECO:0000256" key="15">
    <source>
        <dbReference type="HAMAP-Rule" id="MF_01211"/>
    </source>
</evidence>